<dbReference type="Gene3D" id="3.40.190.10">
    <property type="entry name" value="Periplasmic binding protein-like II"/>
    <property type="match status" value="2"/>
</dbReference>
<evidence type="ECO:0000313" key="2">
    <source>
        <dbReference type="Proteomes" id="UP000297385"/>
    </source>
</evidence>
<organism evidence="1 2">
    <name type="scientific">Paraburkholderia dipogonis</name>
    <dbReference type="NCBI Taxonomy" id="1211383"/>
    <lineage>
        <taxon>Bacteria</taxon>
        <taxon>Pseudomonadati</taxon>
        <taxon>Pseudomonadota</taxon>
        <taxon>Betaproteobacteria</taxon>
        <taxon>Burkholderiales</taxon>
        <taxon>Burkholderiaceae</taxon>
        <taxon>Paraburkholderia</taxon>
    </lineage>
</organism>
<dbReference type="PANTHER" id="PTHR30632">
    <property type="entry name" value="MOLYBDATE-BINDING PERIPLASMIC PROTEIN"/>
    <property type="match status" value="1"/>
</dbReference>
<dbReference type="GO" id="GO:0015689">
    <property type="term" value="P:molybdate ion transport"/>
    <property type="evidence" value="ECO:0007669"/>
    <property type="project" value="TreeGrafter"/>
</dbReference>
<dbReference type="AlphaFoldDB" id="A0A4Y8MQG2"/>
<protein>
    <submittedName>
        <fullName evidence="1">ABC transporter substrate-binding protein</fullName>
    </submittedName>
</protein>
<accession>A0A4Y8MQG2</accession>
<sequence length="231" mass="23811">MCRQLTGISSMATRTVLADVVQDYERLSGQPVAVKSVGGVEAARRVESGSGFDFVVLAADVIDRLEAAGYVVSGSRVDVARSGVAIAVAAGAPRPDVGSEAALRDAVLAARTIGYSTGPSGAHLTRLFERWGIADVVAPRIVQAPPGVPVGALVARKDVELGFQQLSELMHLPGIDVIGPMPAEVQIVTVFSAGICVASGQKDAAKAFLSFLASSQCDRAKLNQGMEPAVG</sequence>
<reference evidence="1 2" key="1">
    <citation type="submission" date="2019-03" db="EMBL/GenBank/DDBJ databases">
        <title>Complete Genome Sequence of Paraburkholderia dipogonis ICMP 19430T, a Nitrogen-fixing Symbiont of the South African Invasive Legume Dipogon lignosus in New Zealand.</title>
        <authorList>
            <person name="De Meyer S.E."/>
        </authorList>
    </citation>
    <scope>NUCLEOTIDE SEQUENCE [LARGE SCALE GENOMIC DNA]</scope>
    <source>
        <strain evidence="1 2">ICMP 19430</strain>
    </source>
</reference>
<dbReference type="GeneID" id="97305020"/>
<dbReference type="InterPro" id="IPR050682">
    <property type="entry name" value="ModA/WtpA"/>
</dbReference>
<evidence type="ECO:0000313" key="1">
    <source>
        <dbReference type="EMBL" id="TFE39770.1"/>
    </source>
</evidence>
<dbReference type="PANTHER" id="PTHR30632:SF11">
    <property type="entry name" value="BLR4797 PROTEIN"/>
    <property type="match status" value="1"/>
</dbReference>
<dbReference type="Proteomes" id="UP000297385">
    <property type="component" value="Unassembled WGS sequence"/>
</dbReference>
<dbReference type="SUPFAM" id="SSF53850">
    <property type="entry name" value="Periplasmic binding protein-like II"/>
    <property type="match status" value="1"/>
</dbReference>
<proteinExistence type="predicted"/>
<dbReference type="Pfam" id="PF13531">
    <property type="entry name" value="SBP_bac_11"/>
    <property type="match status" value="1"/>
</dbReference>
<comment type="caution">
    <text evidence="1">The sequence shown here is derived from an EMBL/GenBank/DDBJ whole genome shotgun (WGS) entry which is preliminary data.</text>
</comment>
<dbReference type="EMBL" id="SNVI01000002">
    <property type="protein sequence ID" value="TFE39770.1"/>
    <property type="molecule type" value="Genomic_DNA"/>
</dbReference>
<dbReference type="RefSeq" id="WP_134460774.1">
    <property type="nucleotide sequence ID" value="NZ_JBHMFL010000058.1"/>
</dbReference>
<dbReference type="GO" id="GO:0030973">
    <property type="term" value="F:molybdate ion binding"/>
    <property type="evidence" value="ECO:0007669"/>
    <property type="project" value="TreeGrafter"/>
</dbReference>
<gene>
    <name evidence="1" type="ORF">E2553_23480</name>
</gene>
<name>A0A4Y8MQG2_9BURK</name>